<protein>
    <submittedName>
        <fullName evidence="9">Baculoviral IAP repeat-containing 7-like</fullName>
    </submittedName>
</protein>
<evidence type="ECO:0000256" key="7">
    <source>
        <dbReference type="SAM" id="MobiDB-lite"/>
    </source>
</evidence>
<dbReference type="GO" id="GO:0031398">
    <property type="term" value="P:positive regulation of protein ubiquitination"/>
    <property type="evidence" value="ECO:0007669"/>
    <property type="project" value="TreeGrafter"/>
</dbReference>
<dbReference type="GO" id="GO:0061630">
    <property type="term" value="F:ubiquitin protein ligase activity"/>
    <property type="evidence" value="ECO:0007669"/>
    <property type="project" value="TreeGrafter"/>
</dbReference>
<dbReference type="InterPro" id="IPR001370">
    <property type="entry name" value="BIR_rpt"/>
</dbReference>
<dbReference type="GO" id="GO:0043066">
    <property type="term" value="P:negative regulation of apoptotic process"/>
    <property type="evidence" value="ECO:0007669"/>
    <property type="project" value="TreeGrafter"/>
</dbReference>
<dbReference type="GO" id="GO:0043027">
    <property type="term" value="F:cysteine-type endopeptidase inhibitor activity involved in apoptotic process"/>
    <property type="evidence" value="ECO:0007669"/>
    <property type="project" value="TreeGrafter"/>
</dbReference>
<evidence type="ECO:0000256" key="2">
    <source>
        <dbReference type="ARBA" id="ARBA00022703"/>
    </source>
</evidence>
<dbReference type="PROSITE" id="PS01282">
    <property type="entry name" value="BIR_REPEAT_1"/>
    <property type="match status" value="1"/>
</dbReference>
<dbReference type="EMBL" id="REGN01005278">
    <property type="protein sequence ID" value="RNA13995.1"/>
    <property type="molecule type" value="Genomic_DNA"/>
</dbReference>
<dbReference type="GO" id="GO:0051726">
    <property type="term" value="P:regulation of cell cycle"/>
    <property type="evidence" value="ECO:0007669"/>
    <property type="project" value="TreeGrafter"/>
</dbReference>
<keyword evidence="4 6" id="KW-0863">Zinc-finger</keyword>
<comment type="similarity">
    <text evidence="1">Belongs to the IAP family.</text>
</comment>
<evidence type="ECO:0000256" key="6">
    <source>
        <dbReference type="PROSITE-ProRule" id="PRU00175"/>
    </source>
</evidence>
<evidence type="ECO:0000313" key="10">
    <source>
        <dbReference type="Proteomes" id="UP000276133"/>
    </source>
</evidence>
<accession>A0A3M7QSP6</accession>
<dbReference type="InterPro" id="IPR001841">
    <property type="entry name" value="Znf_RING"/>
</dbReference>
<dbReference type="GO" id="GO:0005737">
    <property type="term" value="C:cytoplasm"/>
    <property type="evidence" value="ECO:0007669"/>
    <property type="project" value="TreeGrafter"/>
</dbReference>
<dbReference type="PANTHER" id="PTHR10044:SF139">
    <property type="entry name" value="DEATH-ASSOCIATED INHIBITOR OF APOPTOSIS 2"/>
    <property type="match status" value="1"/>
</dbReference>
<keyword evidence="10" id="KW-1185">Reference proteome</keyword>
<dbReference type="FunFam" id="1.10.1170.10:FF:000003">
    <property type="entry name" value="E3 ubiquitin-protein ligase XIAP"/>
    <property type="match status" value="1"/>
</dbReference>
<dbReference type="CDD" id="cd00022">
    <property type="entry name" value="BIR"/>
    <property type="match status" value="1"/>
</dbReference>
<keyword evidence="3" id="KW-0479">Metal-binding</keyword>
<evidence type="ECO:0000313" key="9">
    <source>
        <dbReference type="EMBL" id="RNA13995.1"/>
    </source>
</evidence>
<dbReference type="InterPro" id="IPR050784">
    <property type="entry name" value="IAP"/>
</dbReference>
<evidence type="ECO:0000256" key="3">
    <source>
        <dbReference type="ARBA" id="ARBA00022723"/>
    </source>
</evidence>
<dbReference type="Gene3D" id="3.30.40.10">
    <property type="entry name" value="Zinc/RING finger domain, C3HC4 (zinc finger)"/>
    <property type="match status" value="1"/>
</dbReference>
<name>A0A3M7QSP6_BRAPC</name>
<dbReference type="Pfam" id="PF13920">
    <property type="entry name" value="zf-C3HC4_3"/>
    <property type="match status" value="1"/>
</dbReference>
<dbReference type="OrthoDB" id="4034597at2759"/>
<dbReference type="PROSITE" id="PS50089">
    <property type="entry name" value="ZF_RING_2"/>
    <property type="match status" value="1"/>
</dbReference>
<dbReference type="PROSITE" id="PS50143">
    <property type="entry name" value="BIR_REPEAT_2"/>
    <property type="match status" value="2"/>
</dbReference>
<sequence length="788" mass="90953">MLDECNEYLSSLKAGLIRTQSDALKYFNVRYSLFTQNYPKECDLPACVLASNGFYFQNNPRCIKCFECDFQFTDLDCDSLSDILTLHIQQKPNCNQAKISVKNQILSEEMSLDFDQARPLEQFHSNENTNFSSEEKRFETFENCKLKIEVPSLVKNGLYRVLKDPIKLSLKKDVETISGIEYVSKYIASLCHVRCAFCPYECLLFRNSHQNTVFKSPFDEHKEKFGLSCPIFSDSNRMDCCPPKTANYFLRNDLLRENMTWLRTLYGFDSELNSEPVADLDLASKFNDTEEFSVKKMPKIFDHLINLKFSRTKKIPPEASTTVMYMPGPNNSQDHKVTADLNKIQEALNRSNNVLSDKAFHPAYSQYETRMESFKEWPSTMSQQPSDLAKAGFYYFGIKDMVKCFFCNGGLKNWDYNDDPFQDHVRWFPKCQYIRQLMGPEYIEMVREKFKNMDSGFDSGKKIEANTLDSLLSGLPSSSTLVKKYQSGSKRSVSPRTLNSRLDSNIVRKIIDNNYISKESIKKAIEIKLSVQDANNNSSEAANLNYGDDFKTTLKLAAFSYEIENANKKKLDSLSGICDFFLCNLNANIRTYHIKNLIELKYGCYPLNVRMLQADDSTENQRYYLVNLKKEDKSKVDEIINDIQNKLSKEIVEFKGAIVLKTNWCEIEEKIKPLMDKQIDMSTSIEQLRLQEQELLNFRSNSIEKSAEKMETQEPKGSKDLADKESQRLMEENERLKNERLCVVCLIKDKNILFLPCAHLATCLDCSYSLQTCPMCRSAVQATVRTFT</sequence>
<evidence type="ECO:0000259" key="8">
    <source>
        <dbReference type="PROSITE" id="PS50089"/>
    </source>
</evidence>
<dbReference type="GO" id="GO:0008270">
    <property type="term" value="F:zinc ion binding"/>
    <property type="evidence" value="ECO:0007669"/>
    <property type="project" value="UniProtKB-KW"/>
</dbReference>
<feature type="region of interest" description="Disordered" evidence="7">
    <location>
        <begin position="706"/>
        <end position="729"/>
    </location>
</feature>
<keyword evidence="2" id="KW-0053">Apoptosis</keyword>
<dbReference type="PANTHER" id="PTHR10044">
    <property type="entry name" value="INHIBITOR OF APOPTOSIS"/>
    <property type="match status" value="1"/>
</dbReference>
<reference evidence="9 10" key="1">
    <citation type="journal article" date="2018" name="Sci. Rep.">
        <title>Genomic signatures of local adaptation to the degree of environmental predictability in rotifers.</title>
        <authorList>
            <person name="Franch-Gras L."/>
            <person name="Hahn C."/>
            <person name="Garcia-Roger E.M."/>
            <person name="Carmona M.J."/>
            <person name="Serra M."/>
            <person name="Gomez A."/>
        </authorList>
    </citation>
    <scope>NUCLEOTIDE SEQUENCE [LARGE SCALE GENOMIC DNA]</scope>
    <source>
        <strain evidence="9">HYR1</strain>
    </source>
</reference>
<dbReference type="Gene3D" id="1.10.1170.10">
    <property type="entry name" value="Inhibitor Of Apoptosis Protein (2mihbC-IAP-1), Chain A"/>
    <property type="match status" value="2"/>
</dbReference>
<keyword evidence="5" id="KW-0862">Zinc</keyword>
<dbReference type="InterPro" id="IPR013083">
    <property type="entry name" value="Znf_RING/FYVE/PHD"/>
</dbReference>
<organism evidence="9 10">
    <name type="scientific">Brachionus plicatilis</name>
    <name type="common">Marine rotifer</name>
    <name type="synonym">Brachionus muelleri</name>
    <dbReference type="NCBI Taxonomy" id="10195"/>
    <lineage>
        <taxon>Eukaryota</taxon>
        <taxon>Metazoa</taxon>
        <taxon>Spiralia</taxon>
        <taxon>Gnathifera</taxon>
        <taxon>Rotifera</taxon>
        <taxon>Eurotatoria</taxon>
        <taxon>Monogononta</taxon>
        <taxon>Pseudotrocha</taxon>
        <taxon>Ploima</taxon>
        <taxon>Brachionidae</taxon>
        <taxon>Brachionus</taxon>
    </lineage>
</organism>
<dbReference type="Proteomes" id="UP000276133">
    <property type="component" value="Unassembled WGS sequence"/>
</dbReference>
<dbReference type="FunFam" id="1.10.1170.10:FF:000002">
    <property type="entry name" value="Baculoviral IAP repeat containing 7"/>
    <property type="match status" value="1"/>
</dbReference>
<dbReference type="SMART" id="SM00238">
    <property type="entry name" value="BIR"/>
    <property type="match status" value="2"/>
</dbReference>
<evidence type="ECO:0000256" key="1">
    <source>
        <dbReference type="ARBA" id="ARBA00006672"/>
    </source>
</evidence>
<dbReference type="GO" id="GO:0005634">
    <property type="term" value="C:nucleus"/>
    <property type="evidence" value="ECO:0007669"/>
    <property type="project" value="TreeGrafter"/>
</dbReference>
<dbReference type="Pfam" id="PF00653">
    <property type="entry name" value="BIR"/>
    <property type="match status" value="2"/>
</dbReference>
<dbReference type="STRING" id="10195.A0A3M7QSP6"/>
<feature type="domain" description="RING-type" evidence="8">
    <location>
        <begin position="742"/>
        <end position="777"/>
    </location>
</feature>
<evidence type="ECO:0000256" key="4">
    <source>
        <dbReference type="ARBA" id="ARBA00022771"/>
    </source>
</evidence>
<comment type="caution">
    <text evidence="9">The sequence shown here is derived from an EMBL/GenBank/DDBJ whole genome shotgun (WGS) entry which is preliminary data.</text>
</comment>
<proteinExistence type="inferred from homology"/>
<gene>
    <name evidence="9" type="ORF">BpHYR1_035922</name>
</gene>
<dbReference type="SUPFAM" id="SSF57924">
    <property type="entry name" value="Inhibitor of apoptosis (IAP) repeat"/>
    <property type="match status" value="2"/>
</dbReference>
<dbReference type="AlphaFoldDB" id="A0A3M7QSP6"/>
<evidence type="ECO:0000256" key="5">
    <source>
        <dbReference type="ARBA" id="ARBA00022833"/>
    </source>
</evidence>
<dbReference type="GO" id="GO:0006915">
    <property type="term" value="P:apoptotic process"/>
    <property type="evidence" value="ECO:0007669"/>
    <property type="project" value="UniProtKB-KW"/>
</dbReference>